<reference evidence="2" key="2">
    <citation type="submission" date="2020-09" db="EMBL/GenBank/DDBJ databases">
        <authorList>
            <person name="Sun Q."/>
            <person name="Ohkuma M."/>
        </authorList>
    </citation>
    <scope>NUCLEOTIDE SEQUENCE</scope>
    <source>
        <strain evidence="2">JCM 3346</strain>
    </source>
</reference>
<dbReference type="Gene3D" id="1.10.150.110">
    <property type="entry name" value="DNA polymerase beta, N-terminal domain-like"/>
    <property type="match status" value="1"/>
</dbReference>
<organism evidence="2 3">
    <name type="scientific">Agromyces mediolanus</name>
    <name type="common">Corynebacterium mediolanum</name>
    <dbReference type="NCBI Taxonomy" id="41986"/>
    <lineage>
        <taxon>Bacteria</taxon>
        <taxon>Bacillati</taxon>
        <taxon>Actinomycetota</taxon>
        <taxon>Actinomycetes</taxon>
        <taxon>Micrococcales</taxon>
        <taxon>Microbacteriaceae</taxon>
        <taxon>Agromyces</taxon>
    </lineage>
</organism>
<evidence type="ECO:0000313" key="2">
    <source>
        <dbReference type="EMBL" id="GGR31455.1"/>
    </source>
</evidence>
<dbReference type="Proteomes" id="UP000610303">
    <property type="component" value="Unassembled WGS sequence"/>
</dbReference>
<dbReference type="PANTHER" id="PTHR36928:SF1">
    <property type="entry name" value="PHOSPHATASE YCDX-RELATED"/>
    <property type="match status" value="1"/>
</dbReference>
<dbReference type="RefSeq" id="WP_189085868.1">
    <property type="nucleotide sequence ID" value="NZ_BMRJ01000002.1"/>
</dbReference>
<proteinExistence type="predicted"/>
<reference evidence="2" key="1">
    <citation type="journal article" date="2014" name="Int. J. Syst. Evol. Microbiol.">
        <title>Complete genome sequence of Corynebacterium casei LMG S-19264T (=DSM 44701T), isolated from a smear-ripened cheese.</title>
        <authorList>
            <consortium name="US DOE Joint Genome Institute (JGI-PGF)"/>
            <person name="Walter F."/>
            <person name="Albersmeier A."/>
            <person name="Kalinowski J."/>
            <person name="Ruckert C."/>
        </authorList>
    </citation>
    <scope>NUCLEOTIDE SEQUENCE</scope>
    <source>
        <strain evidence="2">JCM 3346</strain>
    </source>
</reference>
<dbReference type="SUPFAM" id="SSF47802">
    <property type="entry name" value="DNA polymerase beta, N-terminal domain-like"/>
    <property type="match status" value="1"/>
</dbReference>
<name>A0A918FE02_AGRME</name>
<evidence type="ECO:0000259" key="1">
    <source>
        <dbReference type="SMART" id="SM00481"/>
    </source>
</evidence>
<dbReference type="GO" id="GO:0042578">
    <property type="term" value="F:phosphoric ester hydrolase activity"/>
    <property type="evidence" value="ECO:0007669"/>
    <property type="project" value="TreeGrafter"/>
</dbReference>
<dbReference type="SMART" id="SM00481">
    <property type="entry name" value="POLIIIAc"/>
    <property type="match status" value="1"/>
</dbReference>
<dbReference type="NCBIfam" id="NF005928">
    <property type="entry name" value="PRK07945.1"/>
    <property type="match status" value="1"/>
</dbReference>
<gene>
    <name evidence="2" type="ORF">GCM10010196_27160</name>
</gene>
<dbReference type="CDD" id="cd07436">
    <property type="entry name" value="PHP_PolX"/>
    <property type="match status" value="1"/>
</dbReference>
<sequence length="343" mass="36645">MDAAAALDEIALLLERELANPFKAKAFRRASAAIAGLDAEELARRIADGSLRRTKGIGDTSYTVIAEAAEGRVPDYLAELRAKLGGGESESALRRELRGDLHSHTDWSDGTTSLPVMAAAARDAGLEYLVVTDHSPSLRVANGLSAERLETQLDLVEALDTGHGEGDGGLGIRLVPGIEVDILTGGELDQRDELLARLGIVVGSVHSKLRMPAEEMTPRMLRAIAHPRLNVLGHCTGRLVRGSRGTRPQSEFDAHAVFAACAEHGVAVEINSRPEREDPPDELIALALDAGCLFSIDSDAHAPGHFAFLGLGAARAERAGVPAERIVNTWPLERLLDWAHRSA</sequence>
<protein>
    <submittedName>
        <fullName evidence="2">PHP domain-containing protein</fullName>
    </submittedName>
</protein>
<dbReference type="PANTHER" id="PTHR36928">
    <property type="entry name" value="PHOSPHATASE YCDX-RELATED"/>
    <property type="match status" value="1"/>
</dbReference>
<dbReference type="InterPro" id="IPR047967">
    <property type="entry name" value="PolX_PHP"/>
</dbReference>
<keyword evidence="3" id="KW-1185">Reference proteome</keyword>
<dbReference type="AlphaFoldDB" id="A0A918FE02"/>
<dbReference type="Gene3D" id="3.20.20.140">
    <property type="entry name" value="Metal-dependent hydrolases"/>
    <property type="match status" value="1"/>
</dbReference>
<dbReference type="FunFam" id="3.20.20.140:FF:000047">
    <property type="entry name" value="PHP domain-containing protein"/>
    <property type="match status" value="1"/>
</dbReference>
<evidence type="ECO:0000313" key="3">
    <source>
        <dbReference type="Proteomes" id="UP000610303"/>
    </source>
</evidence>
<comment type="caution">
    <text evidence="2">The sequence shown here is derived from an EMBL/GenBank/DDBJ whole genome shotgun (WGS) entry which is preliminary data.</text>
</comment>
<dbReference type="InterPro" id="IPR016195">
    <property type="entry name" value="Pol/histidinol_Pase-like"/>
</dbReference>
<feature type="domain" description="Polymerase/histidinol phosphatase N-terminal" evidence="1">
    <location>
        <begin position="99"/>
        <end position="184"/>
    </location>
</feature>
<dbReference type="InterPro" id="IPR003141">
    <property type="entry name" value="Pol/His_phosphatase_N"/>
</dbReference>
<dbReference type="Pfam" id="PF02811">
    <property type="entry name" value="PHP"/>
    <property type="match status" value="1"/>
</dbReference>
<dbReference type="InterPro" id="IPR027421">
    <property type="entry name" value="DNA_pol_lamdba_lyase_dom_sf"/>
</dbReference>
<dbReference type="SUPFAM" id="SSF89550">
    <property type="entry name" value="PHP domain-like"/>
    <property type="match status" value="1"/>
</dbReference>
<dbReference type="InterPro" id="IPR050243">
    <property type="entry name" value="PHP_phosphatase"/>
</dbReference>
<dbReference type="GO" id="GO:0008270">
    <property type="term" value="F:zinc ion binding"/>
    <property type="evidence" value="ECO:0007669"/>
    <property type="project" value="TreeGrafter"/>
</dbReference>
<dbReference type="EMBL" id="BMRJ01000002">
    <property type="protein sequence ID" value="GGR31455.1"/>
    <property type="molecule type" value="Genomic_DNA"/>
</dbReference>
<dbReference type="InterPro" id="IPR004013">
    <property type="entry name" value="PHP_dom"/>
</dbReference>
<dbReference type="GO" id="GO:0005829">
    <property type="term" value="C:cytosol"/>
    <property type="evidence" value="ECO:0007669"/>
    <property type="project" value="TreeGrafter"/>
</dbReference>
<accession>A0A918FE02</accession>